<dbReference type="AlphaFoldDB" id="A0A1G5GXQ6"/>
<dbReference type="RefSeq" id="WP_091542578.1">
    <property type="nucleotide sequence ID" value="NZ_FMUS01000010.1"/>
</dbReference>
<name>A0A1G5GXQ6_9FIRM</name>
<evidence type="ECO:0000259" key="1">
    <source>
        <dbReference type="PROSITE" id="PS51819"/>
    </source>
</evidence>
<dbReference type="OrthoDB" id="2608626at2"/>
<organism evidence="2 3">
    <name type="scientific">Alkaliphilus peptidifermentans DSM 18978</name>
    <dbReference type="NCBI Taxonomy" id="1120976"/>
    <lineage>
        <taxon>Bacteria</taxon>
        <taxon>Bacillati</taxon>
        <taxon>Bacillota</taxon>
        <taxon>Clostridia</taxon>
        <taxon>Peptostreptococcales</taxon>
        <taxon>Natronincolaceae</taxon>
        <taxon>Alkaliphilus</taxon>
    </lineage>
</organism>
<dbReference type="Gene3D" id="3.10.180.10">
    <property type="entry name" value="2,3-Dihydroxybiphenyl 1,2-Dioxygenase, domain 1"/>
    <property type="match status" value="1"/>
</dbReference>
<dbReference type="PROSITE" id="PS51819">
    <property type="entry name" value="VOC"/>
    <property type="match status" value="1"/>
</dbReference>
<reference evidence="2 3" key="1">
    <citation type="submission" date="2016-10" db="EMBL/GenBank/DDBJ databases">
        <authorList>
            <person name="de Groot N.N."/>
        </authorList>
    </citation>
    <scope>NUCLEOTIDE SEQUENCE [LARGE SCALE GENOMIC DNA]</scope>
    <source>
        <strain evidence="2 3">DSM 18978</strain>
    </source>
</reference>
<keyword evidence="2" id="KW-0560">Oxidoreductase</keyword>
<dbReference type="Pfam" id="PF00903">
    <property type="entry name" value="Glyoxalase"/>
    <property type="match status" value="1"/>
</dbReference>
<evidence type="ECO:0000313" key="3">
    <source>
        <dbReference type="Proteomes" id="UP000198636"/>
    </source>
</evidence>
<gene>
    <name evidence="2" type="ORF">SAMN03080606_01825</name>
</gene>
<dbReference type="SUPFAM" id="SSF54593">
    <property type="entry name" value="Glyoxalase/Bleomycin resistance protein/Dihydroxybiphenyl dioxygenase"/>
    <property type="match status" value="1"/>
</dbReference>
<dbReference type="STRING" id="1120976.SAMN03080606_01825"/>
<keyword evidence="2" id="KW-0223">Dioxygenase</keyword>
<dbReference type="EMBL" id="FMUS01000010">
    <property type="protein sequence ID" value="SCY56326.1"/>
    <property type="molecule type" value="Genomic_DNA"/>
</dbReference>
<protein>
    <submittedName>
        <fullName evidence="2">Glyoxalase/Bleomycin resistance protein/Dioxygenase superfamily protein</fullName>
    </submittedName>
</protein>
<feature type="domain" description="VOC" evidence="1">
    <location>
        <begin position="9"/>
        <end position="132"/>
    </location>
</feature>
<sequence>MKKKILFTRVGYTYVPTTKIDESIYWYTKNLGLKLIDKFEDRGSLIAVLHYPHKNAIAVVLIETKDYGPLYIMRNGVKFPVMAMSCLDIEYTYKILKENGVEVDDINILGDGEAKYFYFKDNEGNLLEAAWSIWDLEDEVKENFYEY</sequence>
<proteinExistence type="predicted"/>
<dbReference type="InterPro" id="IPR037523">
    <property type="entry name" value="VOC_core"/>
</dbReference>
<dbReference type="Proteomes" id="UP000198636">
    <property type="component" value="Unassembled WGS sequence"/>
</dbReference>
<evidence type="ECO:0000313" key="2">
    <source>
        <dbReference type="EMBL" id="SCY56326.1"/>
    </source>
</evidence>
<dbReference type="CDD" id="cd06587">
    <property type="entry name" value="VOC"/>
    <property type="match status" value="1"/>
</dbReference>
<accession>A0A1G5GXQ6</accession>
<dbReference type="GO" id="GO:0051213">
    <property type="term" value="F:dioxygenase activity"/>
    <property type="evidence" value="ECO:0007669"/>
    <property type="project" value="UniProtKB-KW"/>
</dbReference>
<keyword evidence="3" id="KW-1185">Reference proteome</keyword>
<dbReference type="InterPro" id="IPR004360">
    <property type="entry name" value="Glyas_Fos-R_dOase_dom"/>
</dbReference>
<dbReference type="InterPro" id="IPR029068">
    <property type="entry name" value="Glyas_Bleomycin-R_OHBP_Dase"/>
</dbReference>